<keyword evidence="4" id="KW-0408">Iron</keyword>
<gene>
    <name evidence="8" type="primary">acnA</name>
    <name evidence="8" type="ORF">GKIL_1801</name>
</gene>
<dbReference type="PROSITE" id="PS01244">
    <property type="entry name" value="ACONITASE_2"/>
    <property type="match status" value="1"/>
</dbReference>
<dbReference type="NCBIfam" id="NF005558">
    <property type="entry name" value="PRK07229.1"/>
    <property type="match status" value="1"/>
</dbReference>
<dbReference type="KEGG" id="glj:GKIL_1801"/>
<dbReference type="PRINTS" id="PR00415">
    <property type="entry name" value="ACONITASE"/>
</dbReference>
<dbReference type="PROSITE" id="PS00450">
    <property type="entry name" value="ACONITASE_1"/>
    <property type="match status" value="1"/>
</dbReference>
<dbReference type="InterPro" id="IPR018136">
    <property type="entry name" value="Aconitase_4Fe-4S_BS"/>
</dbReference>
<dbReference type="SUPFAM" id="SSF53732">
    <property type="entry name" value="Aconitase iron-sulfur domain"/>
    <property type="match status" value="1"/>
</dbReference>
<dbReference type="InterPro" id="IPR050926">
    <property type="entry name" value="Aconitase/IPM_isomerase"/>
</dbReference>
<dbReference type="PATRIC" id="fig|1183438.3.peg.1763"/>
<feature type="domain" description="Aconitase/3-isopropylmalate dehydratase large subunit alpha/beta/alpha" evidence="6">
    <location>
        <begin position="6"/>
        <end position="281"/>
    </location>
</feature>
<dbReference type="STRING" id="1183438.GKIL_1801"/>
<evidence type="ECO:0000256" key="2">
    <source>
        <dbReference type="ARBA" id="ARBA00007185"/>
    </source>
</evidence>
<dbReference type="InterPro" id="IPR001030">
    <property type="entry name" value="Acoase/IPM_deHydtase_lsu_aba"/>
</dbReference>
<evidence type="ECO:0000259" key="7">
    <source>
        <dbReference type="Pfam" id="PF00694"/>
    </source>
</evidence>
<dbReference type="OrthoDB" id="9802769at2"/>
<dbReference type="Proteomes" id="UP000017396">
    <property type="component" value="Chromosome"/>
</dbReference>
<dbReference type="eggNOG" id="COG1048">
    <property type="taxonomic scope" value="Bacteria"/>
</dbReference>
<dbReference type="PANTHER" id="PTHR43160:SF3">
    <property type="entry name" value="ACONITATE HYDRATASE, MITOCHONDRIAL"/>
    <property type="match status" value="1"/>
</dbReference>
<dbReference type="GO" id="GO:0046872">
    <property type="term" value="F:metal ion binding"/>
    <property type="evidence" value="ECO:0007669"/>
    <property type="project" value="UniProtKB-KW"/>
</dbReference>
<dbReference type="CDD" id="cd01579">
    <property type="entry name" value="AcnA_Bact_Swivel"/>
    <property type="match status" value="1"/>
</dbReference>
<dbReference type="SUPFAM" id="SSF52016">
    <property type="entry name" value="LeuD/IlvD-like"/>
    <property type="match status" value="1"/>
</dbReference>
<evidence type="ECO:0000313" key="9">
    <source>
        <dbReference type="Proteomes" id="UP000017396"/>
    </source>
</evidence>
<protein>
    <submittedName>
        <fullName evidence="8">Aconitate hydratase</fullName>
        <ecNumber evidence="8">4.2.1.3</ecNumber>
    </submittedName>
</protein>
<keyword evidence="5" id="KW-0411">Iron-sulfur</keyword>
<dbReference type="Pfam" id="PF00694">
    <property type="entry name" value="Aconitase_C"/>
    <property type="match status" value="1"/>
</dbReference>
<dbReference type="RefSeq" id="WP_023173171.1">
    <property type="nucleotide sequence ID" value="NC_022600.1"/>
</dbReference>
<dbReference type="Gene3D" id="3.20.19.10">
    <property type="entry name" value="Aconitase, domain 4"/>
    <property type="match status" value="1"/>
</dbReference>
<evidence type="ECO:0000256" key="4">
    <source>
        <dbReference type="ARBA" id="ARBA00023004"/>
    </source>
</evidence>
<comment type="similarity">
    <text evidence="2">Belongs to the aconitase/IPM isomerase family.</text>
</comment>
<name>U5QGF2_GLOK1</name>
<dbReference type="GO" id="GO:0005829">
    <property type="term" value="C:cytosol"/>
    <property type="evidence" value="ECO:0007669"/>
    <property type="project" value="TreeGrafter"/>
</dbReference>
<keyword evidence="3" id="KW-0479">Metal-binding</keyword>
<dbReference type="InterPro" id="IPR000573">
    <property type="entry name" value="AconitaseA/IPMdHydase_ssu_swvl"/>
</dbReference>
<dbReference type="Pfam" id="PF00330">
    <property type="entry name" value="Aconitase"/>
    <property type="match status" value="2"/>
</dbReference>
<accession>U5QGF2</accession>
<dbReference type="PANTHER" id="PTHR43160">
    <property type="entry name" value="ACONITATE HYDRATASE B"/>
    <property type="match status" value="1"/>
</dbReference>
<dbReference type="AlphaFoldDB" id="U5QGF2"/>
<evidence type="ECO:0000313" key="8">
    <source>
        <dbReference type="EMBL" id="AGY58047.1"/>
    </source>
</evidence>
<dbReference type="InterPro" id="IPR036008">
    <property type="entry name" value="Aconitase_4Fe-4S_dom"/>
</dbReference>
<evidence type="ECO:0000256" key="3">
    <source>
        <dbReference type="ARBA" id="ARBA00022723"/>
    </source>
</evidence>
<dbReference type="EC" id="4.2.1.3" evidence="8"/>
<keyword evidence="8" id="KW-0456">Lyase</keyword>
<dbReference type="InterPro" id="IPR006250">
    <property type="entry name" value="Aconitase_put"/>
</dbReference>
<sequence>MNLTYKILSAHRMSGELSPGAEIGIRIDQTLTQDATGTMAYLQFEAMGLPRVRTKLSVSYVDHNMLQTGFENADDHRYLQSVAERYGIVFSRPGNGICHQVHRERFAVPGQTLLGSDSHTPTCGGLGMLAMGAGGLDVAVAMAGEPYFIPTPRVLGVKLTGRLQPWCSGKDVILEMLRRLSVKGGTGRIVEYTGPGVASLSASHRFTITNMGAELGATTSIFPSDEITRHFLSAQGREDAWVPLAADPDASYDELVEIDLDALEPLIACPSSPDNVVSVRSVAGTPVVQVCIGSCTNSSYEDLATAALMLRGRRVHPDVSMTVTPGSKQVFEMIVRDGYFADLIAAGCRILESSCGPCIGMGQAPPTGGVSVRSFNRNFKGRSGTSEDLVYLASPEVCVACALTGQIADPRDLAELAPIAVATPEHFLINDNMLVFPPADGQSVEVERGPNIKPVPLAEPVRTSLEAPVLLKLGDNISTDHIMPAGAKVLPLRSNIPAISEFVFMRVDPTFPERARSAGQSIVVGGSNYGQGSSREHAALAPMYLGVRAVLVKSFARIHRANLVNFGILPLTFADEADYDGIEPGDQLRIDGVLEGLAAGELRVSNLTQKTTFTVKAALTEREREVILAGGLLNKIKSEQAEAATV</sequence>
<dbReference type="Gene3D" id="3.30.499.10">
    <property type="entry name" value="Aconitase, domain 3"/>
    <property type="match status" value="2"/>
</dbReference>
<dbReference type="HOGENOM" id="CLU_006714_2_3_3"/>
<feature type="domain" description="Aconitase/3-isopropylmalate dehydratase large subunit alpha/beta/alpha" evidence="6">
    <location>
        <begin position="283"/>
        <end position="405"/>
    </location>
</feature>
<dbReference type="GO" id="GO:0006099">
    <property type="term" value="P:tricarboxylic acid cycle"/>
    <property type="evidence" value="ECO:0007669"/>
    <property type="project" value="UniProtKB-UniPathway"/>
</dbReference>
<dbReference type="FunFam" id="3.30.499.10:FF:000022">
    <property type="entry name" value="Aconitate hydratase"/>
    <property type="match status" value="1"/>
</dbReference>
<evidence type="ECO:0000259" key="6">
    <source>
        <dbReference type="Pfam" id="PF00330"/>
    </source>
</evidence>
<dbReference type="InterPro" id="IPR015928">
    <property type="entry name" value="Aconitase/3IPM_dehydase_swvl"/>
</dbReference>
<dbReference type="InterPro" id="IPR015931">
    <property type="entry name" value="Acnase/IPM_dHydase_lsu_aba_1/3"/>
</dbReference>
<dbReference type="GO" id="GO:0051539">
    <property type="term" value="F:4 iron, 4 sulfur cluster binding"/>
    <property type="evidence" value="ECO:0007669"/>
    <property type="project" value="TreeGrafter"/>
</dbReference>
<proteinExistence type="inferred from homology"/>
<dbReference type="GO" id="GO:0003994">
    <property type="term" value="F:aconitate hydratase activity"/>
    <property type="evidence" value="ECO:0007669"/>
    <property type="project" value="UniProtKB-EC"/>
</dbReference>
<comment type="cofactor">
    <cofactor evidence="1">
        <name>[4Fe-4S] cluster</name>
        <dbReference type="ChEBI" id="CHEBI:49883"/>
    </cofactor>
</comment>
<dbReference type="EMBL" id="CP003587">
    <property type="protein sequence ID" value="AGY58047.1"/>
    <property type="molecule type" value="Genomic_DNA"/>
</dbReference>
<keyword evidence="9" id="KW-1185">Reference proteome</keyword>
<feature type="domain" description="Aconitase A/isopropylmalate dehydratase small subunit swivel" evidence="7">
    <location>
        <begin position="516"/>
        <end position="575"/>
    </location>
</feature>
<evidence type="ECO:0000256" key="1">
    <source>
        <dbReference type="ARBA" id="ARBA00001966"/>
    </source>
</evidence>
<dbReference type="NCBIfam" id="TIGR01342">
    <property type="entry name" value="acon_putative"/>
    <property type="match status" value="1"/>
</dbReference>
<organism evidence="8 9">
    <name type="scientific">Gloeobacter kilaueensis (strain ATCC BAA-2537 / CCAP 1431/1 / ULC 316 / JS1)</name>
    <dbReference type="NCBI Taxonomy" id="1183438"/>
    <lineage>
        <taxon>Bacteria</taxon>
        <taxon>Bacillati</taxon>
        <taxon>Cyanobacteriota</taxon>
        <taxon>Cyanophyceae</taxon>
        <taxon>Gloeobacterales</taxon>
        <taxon>Gloeobacteraceae</taxon>
        <taxon>Gloeobacter</taxon>
    </lineage>
</organism>
<dbReference type="UniPathway" id="UPA00223">
    <property type="reaction ID" value="UER00718"/>
</dbReference>
<evidence type="ECO:0000256" key="5">
    <source>
        <dbReference type="ARBA" id="ARBA00023014"/>
    </source>
</evidence>
<reference evidence="8 9" key="1">
    <citation type="journal article" date="2013" name="PLoS ONE">
        <title>Cultivation and Complete Genome Sequencing of Gloeobacter kilaueensis sp. nov., from a Lava Cave in Kilauea Caldera, Hawai'i.</title>
        <authorList>
            <person name="Saw J.H."/>
            <person name="Schatz M."/>
            <person name="Brown M.V."/>
            <person name="Kunkel D.D."/>
            <person name="Foster J.S."/>
            <person name="Shick H."/>
            <person name="Christensen S."/>
            <person name="Hou S."/>
            <person name="Wan X."/>
            <person name="Donachie S.P."/>
        </authorList>
    </citation>
    <scope>NUCLEOTIDE SEQUENCE [LARGE SCALE GENOMIC DNA]</scope>
    <source>
        <strain evidence="9">JS</strain>
    </source>
</reference>
<dbReference type="CDD" id="cd01585">
    <property type="entry name" value="AcnA_Bact"/>
    <property type="match status" value="1"/>
</dbReference>